<protein>
    <submittedName>
        <fullName evidence="2">Uncharacterized protein</fullName>
    </submittedName>
</protein>
<keyword evidence="3" id="KW-1185">Reference proteome</keyword>
<proteinExistence type="predicted"/>
<dbReference type="Proteomes" id="UP000708208">
    <property type="component" value="Unassembled WGS sequence"/>
</dbReference>
<organism evidence="2 3">
    <name type="scientific">Allacma fusca</name>
    <dbReference type="NCBI Taxonomy" id="39272"/>
    <lineage>
        <taxon>Eukaryota</taxon>
        <taxon>Metazoa</taxon>
        <taxon>Ecdysozoa</taxon>
        <taxon>Arthropoda</taxon>
        <taxon>Hexapoda</taxon>
        <taxon>Collembola</taxon>
        <taxon>Symphypleona</taxon>
        <taxon>Sminthuridae</taxon>
        <taxon>Allacma</taxon>
    </lineage>
</organism>
<evidence type="ECO:0000313" key="2">
    <source>
        <dbReference type="EMBL" id="CAG7734395.1"/>
    </source>
</evidence>
<feature type="region of interest" description="Disordered" evidence="1">
    <location>
        <begin position="1"/>
        <end position="24"/>
    </location>
</feature>
<evidence type="ECO:0000256" key="1">
    <source>
        <dbReference type="SAM" id="MobiDB-lite"/>
    </source>
</evidence>
<comment type="caution">
    <text evidence="2">The sequence shown here is derived from an EMBL/GenBank/DDBJ whole genome shotgun (WGS) entry which is preliminary data.</text>
</comment>
<sequence length="79" mass="8863">MGNIEARDRGTAHRSGVISETWEGTSDKNLGNSKKCEDFLSKRNIYIEEFQKKYYLSRSDIILGSPLVPSPPAFPRGSD</sequence>
<name>A0A8J2KXW3_9HEXA</name>
<gene>
    <name evidence="2" type="ORF">AFUS01_LOCUS22788</name>
</gene>
<feature type="compositionally biased region" description="Basic and acidic residues" evidence="1">
    <location>
        <begin position="1"/>
        <end position="11"/>
    </location>
</feature>
<evidence type="ECO:0000313" key="3">
    <source>
        <dbReference type="Proteomes" id="UP000708208"/>
    </source>
</evidence>
<accession>A0A8J2KXW3</accession>
<dbReference type="EMBL" id="CAJVCH010268664">
    <property type="protein sequence ID" value="CAG7734395.1"/>
    <property type="molecule type" value="Genomic_DNA"/>
</dbReference>
<reference evidence="2" key="1">
    <citation type="submission" date="2021-06" db="EMBL/GenBank/DDBJ databases">
        <authorList>
            <person name="Hodson N. C."/>
            <person name="Mongue J. A."/>
            <person name="Jaron S. K."/>
        </authorList>
    </citation>
    <scope>NUCLEOTIDE SEQUENCE</scope>
</reference>
<dbReference type="AlphaFoldDB" id="A0A8J2KXW3"/>